<keyword evidence="2" id="KW-1185">Reference proteome</keyword>
<proteinExistence type="predicted"/>
<dbReference type="AlphaFoldDB" id="A0AAW9SC66"/>
<evidence type="ECO:0000313" key="2">
    <source>
        <dbReference type="Proteomes" id="UP001403385"/>
    </source>
</evidence>
<organism evidence="1 2">
    <name type="scientific">Rapidithrix thailandica</name>
    <dbReference type="NCBI Taxonomy" id="413964"/>
    <lineage>
        <taxon>Bacteria</taxon>
        <taxon>Pseudomonadati</taxon>
        <taxon>Bacteroidota</taxon>
        <taxon>Cytophagia</taxon>
        <taxon>Cytophagales</taxon>
        <taxon>Flammeovirgaceae</taxon>
        <taxon>Rapidithrix</taxon>
    </lineage>
</organism>
<dbReference type="Proteomes" id="UP001403385">
    <property type="component" value="Unassembled WGS sequence"/>
</dbReference>
<dbReference type="RefSeq" id="WP_346822156.1">
    <property type="nucleotide sequence ID" value="NZ_JBDKWZ010000008.1"/>
</dbReference>
<dbReference type="PROSITE" id="PS51257">
    <property type="entry name" value="PROKAR_LIPOPROTEIN"/>
    <property type="match status" value="1"/>
</dbReference>
<dbReference type="InterPro" id="IPR011990">
    <property type="entry name" value="TPR-like_helical_dom_sf"/>
</dbReference>
<evidence type="ECO:0000313" key="1">
    <source>
        <dbReference type="EMBL" id="MEN7549380.1"/>
    </source>
</evidence>
<gene>
    <name evidence="1" type="ORF">AAG747_15760</name>
</gene>
<dbReference type="EMBL" id="JBDKWZ010000008">
    <property type="protein sequence ID" value="MEN7549380.1"/>
    <property type="molecule type" value="Genomic_DNA"/>
</dbReference>
<dbReference type="SUPFAM" id="SSF48452">
    <property type="entry name" value="TPR-like"/>
    <property type="match status" value="1"/>
</dbReference>
<dbReference type="Pfam" id="PF12771">
    <property type="entry name" value="SusD-like_2"/>
    <property type="match status" value="1"/>
</dbReference>
<keyword evidence="1" id="KW-0449">Lipoprotein</keyword>
<reference evidence="1 2" key="1">
    <citation type="submission" date="2024-04" db="EMBL/GenBank/DDBJ databases">
        <title>Novel genus in family Flammeovirgaceae.</title>
        <authorList>
            <person name="Nguyen T.H."/>
            <person name="Vuong T.Q."/>
            <person name="Le H."/>
            <person name="Kim S.-G."/>
        </authorList>
    </citation>
    <scope>NUCLEOTIDE SEQUENCE [LARGE SCALE GENOMIC DNA]</scope>
    <source>
        <strain evidence="1 2">JCM 23209</strain>
    </source>
</reference>
<comment type="caution">
    <text evidence="1">The sequence shown here is derived from an EMBL/GenBank/DDBJ whole genome shotgun (WGS) entry which is preliminary data.</text>
</comment>
<accession>A0AAW9SC66</accession>
<sequence length="525" mass="59941">MKNIQVKVLCAVIIAMVFGACESKLEDKYLNPEKTDKTSVGAFFTKMLDNKRVRSEYWVYRTVFLSHQTIYTQSASYVNGLKLYQQKQSYTDTHWNDFYTPSGAGLIAHFREIEKMFADMSEDEQQLWEVYRQAAKVALYDQTAQMVDLWGDIPFYEAGRLNATDTDITPPKFDDAATIYSDIIKGLESVSDYFENASLDPEVQSSFSKQDILLGGDIDLWRRYTNSLLLRLLMRVSFVDENMAKAKALEILNNQAEYPLLGEEQNVLLHPLDTYTESLQKALYEGSNHIATEYMLDGLMKPASDPRIPVFYDKGVDESGTPNDDYYSMSLAIPSSEQEKIIKTRKHAILDSATFVQNNRLPGVVMTAAEVSFLKAEAFERWGSSADAETAFKEGLERSVSFYYYLNSTSNVEKDPIELPTDGEMDAFLTSPAVAYAGTSEEKLAKIWTQKWLHFAFLQPNQSWAELRRTKHPELTFIEDVSTPEASLPPARFLYPSTERLYNAENYQKVAEKDLTTTKIFWDVK</sequence>
<dbReference type="InterPro" id="IPR041662">
    <property type="entry name" value="SusD-like_2"/>
</dbReference>
<dbReference type="Gene3D" id="1.25.40.390">
    <property type="match status" value="1"/>
</dbReference>
<name>A0AAW9SC66_9BACT</name>
<protein>
    <submittedName>
        <fullName evidence="1">SusD/RagB family nutrient-binding outer membrane lipoprotein</fullName>
    </submittedName>
</protein>